<proteinExistence type="predicted"/>
<evidence type="ECO:0000256" key="1">
    <source>
        <dbReference type="SAM" id="Phobius"/>
    </source>
</evidence>
<keyword evidence="5" id="KW-1185">Reference proteome</keyword>
<evidence type="ECO:0000313" key="5">
    <source>
        <dbReference type="Proteomes" id="UP000051883"/>
    </source>
</evidence>
<keyword evidence="1" id="KW-0472">Membrane</keyword>
<dbReference type="EMBL" id="AZDK01000004">
    <property type="protein sequence ID" value="KRK60412.1"/>
    <property type="molecule type" value="Genomic_DNA"/>
</dbReference>
<name>C8P912_9LACO</name>
<accession>C8P912</accession>
<dbReference type="RefSeq" id="WP_007123352.1">
    <property type="nucleotide sequence ID" value="NZ_AZDK01000004.1"/>
</dbReference>
<keyword evidence="1" id="KW-1133">Transmembrane helix</keyword>
<feature type="transmembrane region" description="Helical" evidence="1">
    <location>
        <begin position="97"/>
        <end position="118"/>
    </location>
</feature>
<dbReference type="STRING" id="525309.HMPREF0494_1806"/>
<protein>
    <submittedName>
        <fullName evidence="3">FeS assembly protein SufD</fullName>
    </submittedName>
</protein>
<gene>
    <name evidence="3" type="ORF">FC31_GL001477</name>
    <name evidence="2" type="ORF">HMPREF0494_1806</name>
</gene>
<comment type="caution">
    <text evidence="2">The sequence shown here is derived from an EMBL/GenBank/DDBJ whole genome shotgun (WGS) entry which is preliminary data.</text>
</comment>
<dbReference type="PATRIC" id="fig|525309.8.peg.1503"/>
<organism evidence="2 4">
    <name type="scientific">Limosilactobacillus antri DSM 16041</name>
    <dbReference type="NCBI Taxonomy" id="525309"/>
    <lineage>
        <taxon>Bacteria</taxon>
        <taxon>Bacillati</taxon>
        <taxon>Bacillota</taxon>
        <taxon>Bacilli</taxon>
        <taxon>Lactobacillales</taxon>
        <taxon>Lactobacillaceae</taxon>
        <taxon>Limosilactobacillus</taxon>
    </lineage>
</organism>
<dbReference type="EMBL" id="ACLL01000051">
    <property type="protein sequence ID" value="EEW53083.1"/>
    <property type="molecule type" value="Genomic_DNA"/>
</dbReference>
<dbReference type="Proteomes" id="UP000051883">
    <property type="component" value="Unassembled WGS sequence"/>
</dbReference>
<reference evidence="3 5" key="2">
    <citation type="journal article" date="2015" name="Genome Announc.">
        <title>Expanding the biotechnology potential of lactobacilli through comparative genomics of 213 strains and associated genera.</title>
        <authorList>
            <person name="Sun Z."/>
            <person name="Harris H.M."/>
            <person name="McCann A."/>
            <person name="Guo C."/>
            <person name="Argimon S."/>
            <person name="Zhang W."/>
            <person name="Yang X."/>
            <person name="Jeffery I.B."/>
            <person name="Cooney J.C."/>
            <person name="Kagawa T.F."/>
            <person name="Liu W."/>
            <person name="Song Y."/>
            <person name="Salvetti E."/>
            <person name="Wrobel A."/>
            <person name="Rasinkangas P."/>
            <person name="Parkhill J."/>
            <person name="Rea M.C."/>
            <person name="O'Sullivan O."/>
            <person name="Ritari J."/>
            <person name="Douillard F.P."/>
            <person name="Paul Ross R."/>
            <person name="Yang R."/>
            <person name="Briner A.E."/>
            <person name="Felis G.E."/>
            <person name="de Vos W.M."/>
            <person name="Barrangou R."/>
            <person name="Klaenhammer T.R."/>
            <person name="Caufield P.W."/>
            <person name="Cui Y."/>
            <person name="Zhang H."/>
            <person name="O'Toole P.W."/>
        </authorList>
    </citation>
    <scope>NUCLEOTIDE SEQUENCE [LARGE SCALE GENOMIC DNA]</scope>
    <source>
        <strain evidence="3 5">DSM 16041</strain>
    </source>
</reference>
<dbReference type="AlphaFoldDB" id="C8P912"/>
<sequence length="119" mass="13626">METVKKERKLLKDLINLSKKYDHNIIPINSLPVDVNNYYLKQLISKNLIKVTNSTGINPTTHQPINSSPVDMIVTDQGQHYFENLWEDIKAFLLKSVLVPIIVSIITTILVLLIKGLFR</sequence>
<evidence type="ECO:0000313" key="4">
    <source>
        <dbReference type="Proteomes" id="UP000003675"/>
    </source>
</evidence>
<keyword evidence="1" id="KW-0812">Transmembrane</keyword>
<dbReference type="Proteomes" id="UP000003675">
    <property type="component" value="Unassembled WGS sequence"/>
</dbReference>
<reference evidence="2 4" key="1">
    <citation type="submission" date="2009-09" db="EMBL/GenBank/DDBJ databases">
        <authorList>
            <person name="Qin X."/>
            <person name="Bachman B."/>
            <person name="Battles P."/>
            <person name="Bell A."/>
            <person name="Bess C."/>
            <person name="Bickham C."/>
            <person name="Chaboub L."/>
            <person name="Chen D."/>
            <person name="Coyle M."/>
            <person name="Deiros D.R."/>
            <person name="Dinh H."/>
            <person name="Forbes L."/>
            <person name="Fowler G."/>
            <person name="Francisco L."/>
            <person name="Fu Q."/>
            <person name="Gubbala S."/>
            <person name="Hale W."/>
            <person name="Han Y."/>
            <person name="Hemphill L."/>
            <person name="Highlander S.K."/>
            <person name="Hirani K."/>
            <person name="Hogues M."/>
            <person name="Jackson L."/>
            <person name="Jakkamsetti A."/>
            <person name="Javaid M."/>
            <person name="Jiang H."/>
            <person name="Korchina V."/>
            <person name="Kovar C."/>
            <person name="Lara F."/>
            <person name="Lee S."/>
            <person name="Mata R."/>
            <person name="Mathew T."/>
            <person name="Moen C."/>
            <person name="Morales K."/>
            <person name="Munidasa M."/>
            <person name="Nazareth L."/>
            <person name="Ngo R."/>
            <person name="Nguyen L."/>
            <person name="Okwuonu G."/>
            <person name="Ongeri F."/>
            <person name="Patil S."/>
            <person name="Petrosino J."/>
            <person name="Pham C."/>
            <person name="Pham P."/>
            <person name="Pu L.-L."/>
            <person name="Puazo M."/>
            <person name="Raj R."/>
            <person name="Reid J."/>
            <person name="Rouhana J."/>
            <person name="Saada N."/>
            <person name="Shang Y."/>
            <person name="Simmons D."/>
            <person name="Thornton R."/>
            <person name="Warren J."/>
            <person name="Weissenberger G."/>
            <person name="Zhang J."/>
            <person name="Zhang L."/>
            <person name="Zhou C."/>
            <person name="Zhu D."/>
            <person name="Muzny D."/>
            <person name="Worley K."/>
            <person name="Gibbs R."/>
        </authorList>
    </citation>
    <scope>NUCLEOTIDE SEQUENCE [LARGE SCALE GENOMIC DNA]</scope>
    <source>
        <strain evidence="2 4">DSM 16041</strain>
    </source>
</reference>
<evidence type="ECO:0000313" key="2">
    <source>
        <dbReference type="EMBL" id="EEW53083.1"/>
    </source>
</evidence>
<dbReference type="HOGENOM" id="CLU_2058333_0_0_9"/>
<evidence type="ECO:0000313" key="3">
    <source>
        <dbReference type="EMBL" id="KRK60412.1"/>
    </source>
</evidence>